<accession>A0ACC2AL05</accession>
<evidence type="ECO:0000313" key="1">
    <source>
        <dbReference type="EMBL" id="KAJ7518176.1"/>
    </source>
</evidence>
<dbReference type="Proteomes" id="UP001162992">
    <property type="component" value="Chromosome 21"/>
</dbReference>
<keyword evidence="2" id="KW-1185">Reference proteome</keyword>
<protein>
    <submittedName>
        <fullName evidence="1">Uncharacterized protein</fullName>
    </submittedName>
</protein>
<dbReference type="EMBL" id="CM055112">
    <property type="protein sequence ID" value="KAJ7518176.1"/>
    <property type="molecule type" value="Genomic_DNA"/>
</dbReference>
<proteinExistence type="predicted"/>
<evidence type="ECO:0000313" key="2">
    <source>
        <dbReference type="Proteomes" id="UP001162992"/>
    </source>
</evidence>
<organism evidence="1 2">
    <name type="scientific">Diphasiastrum complanatum</name>
    <name type="common">Issler's clubmoss</name>
    <name type="synonym">Lycopodium complanatum</name>
    <dbReference type="NCBI Taxonomy" id="34168"/>
    <lineage>
        <taxon>Eukaryota</taxon>
        <taxon>Viridiplantae</taxon>
        <taxon>Streptophyta</taxon>
        <taxon>Embryophyta</taxon>
        <taxon>Tracheophyta</taxon>
        <taxon>Lycopodiopsida</taxon>
        <taxon>Lycopodiales</taxon>
        <taxon>Lycopodiaceae</taxon>
        <taxon>Lycopodioideae</taxon>
        <taxon>Diphasiastrum</taxon>
    </lineage>
</organism>
<name>A0ACC2AL05_DIPCM</name>
<reference evidence="2" key="1">
    <citation type="journal article" date="2024" name="Proc. Natl. Acad. Sci. U.S.A.">
        <title>Extraordinary preservation of gene collinearity over three hundred million years revealed in homosporous lycophytes.</title>
        <authorList>
            <person name="Li C."/>
            <person name="Wickell D."/>
            <person name="Kuo L.Y."/>
            <person name="Chen X."/>
            <person name="Nie B."/>
            <person name="Liao X."/>
            <person name="Peng D."/>
            <person name="Ji J."/>
            <person name="Jenkins J."/>
            <person name="Williams M."/>
            <person name="Shu S."/>
            <person name="Plott C."/>
            <person name="Barry K."/>
            <person name="Rajasekar S."/>
            <person name="Grimwood J."/>
            <person name="Han X."/>
            <person name="Sun S."/>
            <person name="Hou Z."/>
            <person name="He W."/>
            <person name="Dai G."/>
            <person name="Sun C."/>
            <person name="Schmutz J."/>
            <person name="Leebens-Mack J.H."/>
            <person name="Li F.W."/>
            <person name="Wang L."/>
        </authorList>
    </citation>
    <scope>NUCLEOTIDE SEQUENCE [LARGE SCALE GENOMIC DNA]</scope>
    <source>
        <strain evidence="2">cv. PW_Plant_1</strain>
    </source>
</reference>
<gene>
    <name evidence="1" type="ORF">O6H91_21G058300</name>
</gene>
<comment type="caution">
    <text evidence="1">The sequence shown here is derived from an EMBL/GenBank/DDBJ whole genome shotgun (WGS) entry which is preliminary data.</text>
</comment>
<sequence>MMKAMALFRVQLRNPNSSAPLSPALASSSINGPGFTESGALKAVQQHCGSAKVNIMPKPLRQAHTSMPALIFAKASDKETVEEARKRQLDATELLAEMLNSDNPECTAELHLDSLTEEFFLVASTYLCLARKEGNAEVVSQLESTLKAAQKVKERTLRPEIQLLNQLLRDKGTAERRKTIENNKQYLNADSYFFQLLGQMIHDVEKQHGNPQSLKLLTQLRMISSDTKDFRKSLKKGR</sequence>